<name>A0A7J8P3C7_GOSRA</name>
<evidence type="ECO:0000313" key="2">
    <source>
        <dbReference type="EMBL" id="MBA0583755.1"/>
    </source>
</evidence>
<dbReference type="Gene3D" id="3.30.420.10">
    <property type="entry name" value="Ribonuclease H-like superfamily/Ribonuclease H"/>
    <property type="match status" value="1"/>
</dbReference>
<feature type="non-terminal residue" evidence="2">
    <location>
        <position position="1"/>
    </location>
</feature>
<dbReference type="InterPro" id="IPR012337">
    <property type="entry name" value="RNaseH-like_sf"/>
</dbReference>
<dbReference type="CDD" id="cd06222">
    <property type="entry name" value="RNase_H_like"/>
    <property type="match status" value="1"/>
</dbReference>
<dbReference type="GO" id="GO:0003676">
    <property type="term" value="F:nucleic acid binding"/>
    <property type="evidence" value="ECO:0007669"/>
    <property type="project" value="InterPro"/>
</dbReference>
<evidence type="ECO:0000313" key="3">
    <source>
        <dbReference type="Proteomes" id="UP000593578"/>
    </source>
</evidence>
<dbReference type="InterPro" id="IPR044730">
    <property type="entry name" value="RNase_H-like_dom_plant"/>
</dbReference>
<sequence length="242" mass="26350">FAFVVCNDCILFEEATTASALVLQQSTRQWDERLLTDVLGATVANLVLCIPLSQEAHDDILANCVCSLVNLACSESMYTYKCYFSSAGNFSEGPLLSPGTGCGVRESCIGLMFRDKLGRVIGSHLMLTAHVPSAFTAEALACLHAVRLAVDLNLQEVIFEGDSLTVIQKACSPLHDISTIRAYIQVVKAMTFRRCLFVYIPRKGNSFVHLLATTGLCGEVCSSLSRVIPNFAYLAVERELPV</sequence>
<dbReference type="InterPro" id="IPR036397">
    <property type="entry name" value="RNaseH_sf"/>
</dbReference>
<accession>A0A7J8P3C7</accession>
<proteinExistence type="predicted"/>
<dbReference type="EMBL" id="JABEZZ010000004">
    <property type="protein sequence ID" value="MBA0583755.1"/>
    <property type="molecule type" value="Genomic_DNA"/>
</dbReference>
<reference evidence="2 3" key="1">
    <citation type="journal article" date="2019" name="Genome Biol. Evol.">
        <title>Insights into the evolution of the New World diploid cottons (Gossypium, subgenus Houzingenia) based on genome sequencing.</title>
        <authorList>
            <person name="Grover C.E."/>
            <person name="Arick M.A. 2nd"/>
            <person name="Thrash A."/>
            <person name="Conover J.L."/>
            <person name="Sanders W.S."/>
            <person name="Peterson D.G."/>
            <person name="Frelichowski J.E."/>
            <person name="Scheffler J.A."/>
            <person name="Scheffler B.E."/>
            <person name="Wendel J.F."/>
        </authorList>
    </citation>
    <scope>NUCLEOTIDE SEQUENCE [LARGE SCALE GENOMIC DNA]</scope>
    <source>
        <strain evidence="2">8</strain>
        <tissue evidence="2">Leaf</tissue>
    </source>
</reference>
<evidence type="ECO:0000259" key="1">
    <source>
        <dbReference type="Pfam" id="PF13456"/>
    </source>
</evidence>
<gene>
    <name evidence="2" type="ORF">Gorai_014599</name>
</gene>
<dbReference type="Pfam" id="PF13456">
    <property type="entry name" value="RVT_3"/>
    <property type="match status" value="1"/>
</dbReference>
<protein>
    <recommendedName>
        <fullName evidence="1">RNase H type-1 domain-containing protein</fullName>
    </recommendedName>
</protein>
<dbReference type="InterPro" id="IPR002156">
    <property type="entry name" value="RNaseH_domain"/>
</dbReference>
<dbReference type="SUPFAM" id="SSF53098">
    <property type="entry name" value="Ribonuclease H-like"/>
    <property type="match status" value="1"/>
</dbReference>
<organism evidence="2 3">
    <name type="scientific">Gossypium raimondii</name>
    <name type="common">Peruvian cotton</name>
    <name type="synonym">Gossypium klotzschianum subsp. raimondii</name>
    <dbReference type="NCBI Taxonomy" id="29730"/>
    <lineage>
        <taxon>Eukaryota</taxon>
        <taxon>Viridiplantae</taxon>
        <taxon>Streptophyta</taxon>
        <taxon>Embryophyta</taxon>
        <taxon>Tracheophyta</taxon>
        <taxon>Spermatophyta</taxon>
        <taxon>Magnoliopsida</taxon>
        <taxon>eudicotyledons</taxon>
        <taxon>Gunneridae</taxon>
        <taxon>Pentapetalae</taxon>
        <taxon>rosids</taxon>
        <taxon>malvids</taxon>
        <taxon>Malvales</taxon>
        <taxon>Malvaceae</taxon>
        <taxon>Malvoideae</taxon>
        <taxon>Gossypium</taxon>
    </lineage>
</organism>
<feature type="domain" description="RNase H type-1" evidence="1">
    <location>
        <begin position="105"/>
        <end position="213"/>
    </location>
</feature>
<dbReference type="Proteomes" id="UP000593578">
    <property type="component" value="Unassembled WGS sequence"/>
</dbReference>
<dbReference type="InterPro" id="IPR052929">
    <property type="entry name" value="RNase_H-like_EbsB-rel"/>
</dbReference>
<dbReference type="PANTHER" id="PTHR47074">
    <property type="entry name" value="BNAC02G40300D PROTEIN"/>
    <property type="match status" value="1"/>
</dbReference>
<dbReference type="PANTHER" id="PTHR47074:SF61">
    <property type="entry name" value="RNASE H TYPE-1 DOMAIN-CONTAINING PROTEIN"/>
    <property type="match status" value="1"/>
</dbReference>
<dbReference type="AlphaFoldDB" id="A0A7J8P3C7"/>
<dbReference type="GO" id="GO:0004523">
    <property type="term" value="F:RNA-DNA hybrid ribonuclease activity"/>
    <property type="evidence" value="ECO:0007669"/>
    <property type="project" value="InterPro"/>
</dbReference>
<comment type="caution">
    <text evidence="2">The sequence shown here is derived from an EMBL/GenBank/DDBJ whole genome shotgun (WGS) entry which is preliminary data.</text>
</comment>